<dbReference type="PROSITE" id="PS50213">
    <property type="entry name" value="FAS1"/>
    <property type="match status" value="2"/>
</dbReference>
<feature type="domain" description="FAS1" evidence="2">
    <location>
        <begin position="31"/>
        <end position="169"/>
    </location>
</feature>
<dbReference type="InterPro" id="IPR036378">
    <property type="entry name" value="FAS1_dom_sf"/>
</dbReference>
<evidence type="ECO:0000313" key="4">
    <source>
        <dbReference type="Proteomes" id="UP001238603"/>
    </source>
</evidence>
<dbReference type="InterPro" id="IPR050904">
    <property type="entry name" value="Adhesion/Biosynth-related"/>
</dbReference>
<accession>A0ABT7LFD7</accession>
<dbReference type="PROSITE" id="PS51257">
    <property type="entry name" value="PROKAR_LIPOPROTEIN"/>
    <property type="match status" value="1"/>
</dbReference>
<dbReference type="Pfam" id="PF02469">
    <property type="entry name" value="Fasciclin"/>
    <property type="match status" value="2"/>
</dbReference>
<proteinExistence type="predicted"/>
<organism evidence="3 4">
    <name type="scientific">Roseateles subflavus</name>
    <dbReference type="NCBI Taxonomy" id="3053353"/>
    <lineage>
        <taxon>Bacteria</taxon>
        <taxon>Pseudomonadati</taxon>
        <taxon>Pseudomonadota</taxon>
        <taxon>Betaproteobacteria</taxon>
        <taxon>Burkholderiales</taxon>
        <taxon>Sphaerotilaceae</taxon>
        <taxon>Roseateles</taxon>
    </lineage>
</organism>
<sequence length="312" mass="32478">MMRRTSWWHWLATVCMAGLLSACGSGSDDKDPTVVEIAQGDPQFSLLAEAVVAADLAGTLSGAGPFTVFAPTNDAFASLLTELGVTKQQLLADKTLLRAVLQYHVLGAQVPKVSVPVGKAITPLQGGIFKIDSTTGGLVVTDGRNRQARILATDVMASNGVVHVIDKVLLPANKTLVATAQSLPDFSILVEAVVAAGLVDTLNGNGPFTVFAPTNAAFAKLLAELGVSKEQLLADKALLTQVLTYHVLPGRVLKADVPVGSAIVTVQGQTFTVDSTLTITDGRGRKARITGTDVLASNGVVHVLDTVILPKP</sequence>
<dbReference type="Proteomes" id="UP001238603">
    <property type="component" value="Unassembled WGS sequence"/>
</dbReference>
<feature type="signal peptide" evidence="1">
    <location>
        <begin position="1"/>
        <end position="27"/>
    </location>
</feature>
<dbReference type="SMART" id="SM00554">
    <property type="entry name" value="FAS1"/>
    <property type="match status" value="2"/>
</dbReference>
<dbReference type="PANTHER" id="PTHR10900">
    <property type="entry name" value="PERIOSTIN-RELATED"/>
    <property type="match status" value="1"/>
</dbReference>
<name>A0ABT7LFD7_9BURK</name>
<evidence type="ECO:0000256" key="1">
    <source>
        <dbReference type="SAM" id="SignalP"/>
    </source>
</evidence>
<keyword evidence="1" id="KW-0732">Signal</keyword>
<feature type="chain" id="PRO_5047492371" evidence="1">
    <location>
        <begin position="28"/>
        <end position="312"/>
    </location>
</feature>
<evidence type="ECO:0000259" key="2">
    <source>
        <dbReference type="PROSITE" id="PS50213"/>
    </source>
</evidence>
<feature type="domain" description="FAS1" evidence="2">
    <location>
        <begin position="173"/>
        <end position="308"/>
    </location>
</feature>
<reference evidence="3 4" key="1">
    <citation type="submission" date="2023-06" db="EMBL/GenBank/DDBJ databases">
        <title>Pelomonas sp. APW6 16S ribosomal RNA gene genome sequencing and assembly.</title>
        <authorList>
            <person name="Woo H."/>
        </authorList>
    </citation>
    <scope>NUCLEOTIDE SEQUENCE [LARGE SCALE GENOMIC DNA]</scope>
    <source>
        <strain evidence="3 4">APW6</strain>
    </source>
</reference>
<dbReference type="SUPFAM" id="SSF82153">
    <property type="entry name" value="FAS1 domain"/>
    <property type="match status" value="2"/>
</dbReference>
<keyword evidence="4" id="KW-1185">Reference proteome</keyword>
<comment type="caution">
    <text evidence="3">The sequence shown here is derived from an EMBL/GenBank/DDBJ whole genome shotgun (WGS) entry which is preliminary data.</text>
</comment>
<evidence type="ECO:0000313" key="3">
    <source>
        <dbReference type="EMBL" id="MDL5031559.1"/>
    </source>
</evidence>
<dbReference type="Gene3D" id="2.30.180.10">
    <property type="entry name" value="FAS1 domain"/>
    <property type="match status" value="2"/>
</dbReference>
<protein>
    <submittedName>
        <fullName evidence="3">Fasciclin domain-containing protein</fullName>
    </submittedName>
</protein>
<dbReference type="PANTHER" id="PTHR10900:SF77">
    <property type="entry name" value="FI19380P1"/>
    <property type="match status" value="1"/>
</dbReference>
<dbReference type="EMBL" id="JASVDS010000002">
    <property type="protein sequence ID" value="MDL5031559.1"/>
    <property type="molecule type" value="Genomic_DNA"/>
</dbReference>
<gene>
    <name evidence="3" type="ORF">QRD43_06525</name>
</gene>
<dbReference type="InterPro" id="IPR000782">
    <property type="entry name" value="FAS1_domain"/>
</dbReference>